<proteinExistence type="predicted"/>
<protein>
    <submittedName>
        <fullName evidence="1">Uncharacterized protein</fullName>
    </submittedName>
</protein>
<dbReference type="EMBL" id="JWZX01002862">
    <property type="protein sequence ID" value="KOO26359.1"/>
    <property type="molecule type" value="Genomic_DNA"/>
</dbReference>
<accession>A0A0M0JIF2</accession>
<reference evidence="2" key="1">
    <citation type="journal article" date="2015" name="PLoS Genet.">
        <title>Genome Sequence and Transcriptome Analyses of Chrysochromulina tobin: Metabolic Tools for Enhanced Algal Fitness in the Prominent Order Prymnesiales (Haptophyceae).</title>
        <authorList>
            <person name="Hovde B.T."/>
            <person name="Deodato C.R."/>
            <person name="Hunsperger H.M."/>
            <person name="Ryken S.A."/>
            <person name="Yost W."/>
            <person name="Jha R.K."/>
            <person name="Patterson J."/>
            <person name="Monnat R.J. Jr."/>
            <person name="Barlow S.B."/>
            <person name="Starkenburg S.R."/>
            <person name="Cattolico R.A."/>
        </authorList>
    </citation>
    <scope>NUCLEOTIDE SEQUENCE</scope>
    <source>
        <strain evidence="2">CCMP291</strain>
    </source>
</reference>
<dbReference type="Proteomes" id="UP000037460">
    <property type="component" value="Unassembled WGS sequence"/>
</dbReference>
<keyword evidence="2" id="KW-1185">Reference proteome</keyword>
<feature type="non-terminal residue" evidence="1">
    <location>
        <position position="175"/>
    </location>
</feature>
<organism evidence="1 2">
    <name type="scientific">Chrysochromulina tobinii</name>
    <dbReference type="NCBI Taxonomy" id="1460289"/>
    <lineage>
        <taxon>Eukaryota</taxon>
        <taxon>Haptista</taxon>
        <taxon>Haptophyta</taxon>
        <taxon>Prymnesiophyceae</taxon>
        <taxon>Prymnesiales</taxon>
        <taxon>Chrysochromulinaceae</taxon>
        <taxon>Chrysochromulina</taxon>
    </lineage>
</organism>
<evidence type="ECO:0000313" key="2">
    <source>
        <dbReference type="Proteomes" id="UP000037460"/>
    </source>
</evidence>
<dbReference type="AlphaFoldDB" id="A0A0M0JIF2"/>
<evidence type="ECO:0000313" key="1">
    <source>
        <dbReference type="EMBL" id="KOO26359.1"/>
    </source>
</evidence>
<gene>
    <name evidence="1" type="ORF">Ctob_005777</name>
</gene>
<name>A0A0M0JIF2_9EUKA</name>
<sequence length="175" mass="18404">MLADHGRPSFHGLIILHARTGQQIHCTRLSPAFGLTTCELARDDLRLGAMLYVLYLNGANVLAADFSSPAATGLRLYAIGDVLVHFCEDAARHALLIMFVDAAVGEAGGAFLTSTFLRHIDRAVATRADAAAAGVAETALRPQEPSAKGAFKRQAVAAALGAALGALSEWSFTQM</sequence>
<comment type="caution">
    <text evidence="1">The sequence shown here is derived from an EMBL/GenBank/DDBJ whole genome shotgun (WGS) entry which is preliminary data.</text>
</comment>